<evidence type="ECO:0000313" key="9">
    <source>
        <dbReference type="Proteomes" id="UP000230551"/>
    </source>
</evidence>
<dbReference type="OrthoDB" id="9801219at2"/>
<dbReference type="InterPro" id="IPR011611">
    <property type="entry name" value="PfkB_dom"/>
</dbReference>
<dbReference type="NCBIfam" id="TIGR03168">
    <property type="entry name" value="1-PFK"/>
    <property type="match status" value="1"/>
</dbReference>
<protein>
    <submittedName>
        <fullName evidence="8">Phosphofructokinase</fullName>
    </submittedName>
</protein>
<reference evidence="8 9" key="1">
    <citation type="journal article" date="2017" name="Infect. Genet. Evol.">
        <title>The new phylogeny of the genus Mycobacterium: The old and the news.</title>
        <authorList>
            <person name="Tortoli E."/>
            <person name="Fedrizzi T."/>
            <person name="Meehan C.J."/>
            <person name="Trovato A."/>
            <person name="Grottola A."/>
            <person name="Giacobazzi E."/>
            <person name="Serpini G.F."/>
            <person name="Tagliazucchi S."/>
            <person name="Fabio A."/>
            <person name="Bettua C."/>
            <person name="Bertorelli R."/>
            <person name="Frascaro F."/>
            <person name="De Sanctis V."/>
            <person name="Pecorari M."/>
            <person name="Jousson O."/>
            <person name="Segata N."/>
            <person name="Cirillo D.M."/>
        </authorList>
    </citation>
    <scope>NUCLEOTIDE SEQUENCE [LARGE SCALE GENOMIC DNA]</scope>
    <source>
        <strain evidence="8 9">CIP1034565</strain>
    </source>
</reference>
<keyword evidence="9" id="KW-1185">Reference proteome</keyword>
<keyword evidence="2 6" id="KW-0808">Transferase</keyword>
<keyword evidence="3" id="KW-0547">Nucleotide-binding</keyword>
<gene>
    <name evidence="8" type="ORF">CQY22_009250</name>
</gene>
<dbReference type="Gene3D" id="3.40.1190.20">
    <property type="match status" value="1"/>
</dbReference>
<dbReference type="GO" id="GO:0003872">
    <property type="term" value="F:6-phosphofructokinase activity"/>
    <property type="evidence" value="ECO:0007669"/>
    <property type="project" value="TreeGrafter"/>
</dbReference>
<sequence length="310" mass="31970">MLVTLTMNPALDITADVDEVRPNHKLRLHSTRRDAGGGGVNVAKVAHVLGTPVRAIFPCGGASGDIVRRLLVAAGVPIDPVQISEPTRQGMAVNELTSSDQYSFVLPGPVLTDPEQVECLQRLRDHAPDADLVVASGSLPPSVPDDFYQRVADICAEFGVRLILDTSGEGLNRLRAGVFLIKPSLRELREFCGEELRAEADQVAAARALVVSGRTRYVLVSKGGDGALLVDAESALRFPAVPVAPGSGAGAGDAMVAGTAVGLASGQGLAEAVRLGTACGAAALLTPGSSACTHADVGRLLAHVAPAREV</sequence>
<dbReference type="EMBL" id="PDCN02000009">
    <property type="protein sequence ID" value="PIB75592.1"/>
    <property type="molecule type" value="Genomic_DNA"/>
</dbReference>
<dbReference type="Pfam" id="PF00294">
    <property type="entry name" value="PfkB"/>
    <property type="match status" value="1"/>
</dbReference>
<evidence type="ECO:0000256" key="1">
    <source>
        <dbReference type="ARBA" id="ARBA00010688"/>
    </source>
</evidence>
<evidence type="ECO:0000259" key="7">
    <source>
        <dbReference type="Pfam" id="PF00294"/>
    </source>
</evidence>
<dbReference type="InterPro" id="IPR029056">
    <property type="entry name" value="Ribokinase-like"/>
</dbReference>
<dbReference type="Proteomes" id="UP000230551">
    <property type="component" value="Unassembled WGS sequence"/>
</dbReference>
<proteinExistence type="inferred from homology"/>
<dbReference type="GO" id="GO:0005524">
    <property type="term" value="F:ATP binding"/>
    <property type="evidence" value="ECO:0007669"/>
    <property type="project" value="UniProtKB-KW"/>
</dbReference>
<dbReference type="PANTHER" id="PTHR46566:SF2">
    <property type="entry name" value="ATP-DEPENDENT 6-PHOSPHOFRUCTOKINASE ISOZYME 2"/>
    <property type="match status" value="1"/>
</dbReference>
<evidence type="ECO:0000256" key="4">
    <source>
        <dbReference type="ARBA" id="ARBA00022777"/>
    </source>
</evidence>
<accession>A0A2G5PB77</accession>
<evidence type="ECO:0000256" key="3">
    <source>
        <dbReference type="ARBA" id="ARBA00022741"/>
    </source>
</evidence>
<evidence type="ECO:0000313" key="8">
    <source>
        <dbReference type="EMBL" id="PIB75592.1"/>
    </source>
</evidence>
<feature type="domain" description="Carbohydrate kinase PfkB" evidence="7">
    <location>
        <begin position="10"/>
        <end position="294"/>
    </location>
</feature>
<dbReference type="InterPro" id="IPR017583">
    <property type="entry name" value="Tagatose/fructose_Pkinase"/>
</dbReference>
<comment type="similarity">
    <text evidence="1">Belongs to the carbohydrate kinase PfkB family.</text>
</comment>
<name>A0A2G5PB77_9MYCO</name>
<dbReference type="PANTHER" id="PTHR46566">
    <property type="entry name" value="1-PHOSPHOFRUCTOKINASE-RELATED"/>
    <property type="match status" value="1"/>
</dbReference>
<evidence type="ECO:0000256" key="6">
    <source>
        <dbReference type="PIRNR" id="PIRNR000535"/>
    </source>
</evidence>
<dbReference type="GO" id="GO:0005829">
    <property type="term" value="C:cytosol"/>
    <property type="evidence" value="ECO:0007669"/>
    <property type="project" value="TreeGrafter"/>
</dbReference>
<evidence type="ECO:0000256" key="2">
    <source>
        <dbReference type="ARBA" id="ARBA00022679"/>
    </source>
</evidence>
<dbReference type="SUPFAM" id="SSF53613">
    <property type="entry name" value="Ribokinase-like"/>
    <property type="match status" value="1"/>
</dbReference>
<keyword evidence="5" id="KW-0067">ATP-binding</keyword>
<comment type="caution">
    <text evidence="8">The sequence shown here is derived from an EMBL/GenBank/DDBJ whole genome shotgun (WGS) entry which is preliminary data.</text>
</comment>
<keyword evidence="4 8" id="KW-0418">Kinase</keyword>
<dbReference type="RefSeq" id="WP_090587574.1">
    <property type="nucleotide sequence ID" value="NZ_CP104302.1"/>
</dbReference>
<evidence type="ECO:0000256" key="5">
    <source>
        <dbReference type="ARBA" id="ARBA00022840"/>
    </source>
</evidence>
<organism evidence="8 9">
    <name type="scientific">Mycolicibacterium brumae</name>
    <dbReference type="NCBI Taxonomy" id="85968"/>
    <lineage>
        <taxon>Bacteria</taxon>
        <taxon>Bacillati</taxon>
        <taxon>Actinomycetota</taxon>
        <taxon>Actinomycetes</taxon>
        <taxon>Mycobacteriales</taxon>
        <taxon>Mycobacteriaceae</taxon>
        <taxon>Mycolicibacterium</taxon>
    </lineage>
</organism>
<dbReference type="STRING" id="85968.GCA_900073015_01269"/>
<dbReference type="AlphaFoldDB" id="A0A2G5PB77"/>
<dbReference type="CDD" id="cd01164">
    <property type="entry name" value="FruK_PfkB_like"/>
    <property type="match status" value="1"/>
</dbReference>
<dbReference type="PIRSF" id="PIRSF000535">
    <property type="entry name" value="1PFK/6PFK/LacC"/>
    <property type="match status" value="1"/>
</dbReference>